<comment type="caution">
    <text evidence="3">The sequence shown here is derived from an EMBL/GenBank/DDBJ whole genome shotgun (WGS) entry which is preliminary data.</text>
</comment>
<feature type="compositionally biased region" description="Acidic residues" evidence="1">
    <location>
        <begin position="517"/>
        <end position="527"/>
    </location>
</feature>
<feature type="domain" description="F-box" evidence="2">
    <location>
        <begin position="14"/>
        <end position="63"/>
    </location>
</feature>
<sequence>MALVQAESPPALGPDRLSRLPAELLLRITRDLTTTELCAVRLCSRALESSLRHFFLLEFFQHKQFMLTDFSLQTLLAIARHPAISQTLRHVSIGAEEFCVNSRFVPQNEDQDTSFFTAAAQQQALLASGRALHFLAAAFSLLPNLETVQLSNTPSYTQFCEGPRAAWHSYGLRSTCEQLGKGAHRLLKKSTDPDFSSRAFAMVMTALAQSDARPANIKVSMHSKVAGLKDYAFDLAPVPRLSLPGVSAGNDTDVDTLAILAGLRQLHLKLQFVLHPHRTRHIVPDDPPFSGRSKLAAMESLALHAWLAHCPKVEWLRLNLHKEPRHYNDFFLRRLGSPLPAYYPLPPGSIASRDITMPFASHLRRLDLGIACCSVDVLLDLLDRFPALEYLSLYRFSLMFEKDKAETAHNIWSKFLRALVESPLGVQLKELSLRRLGTVTRYFVYPYSKKTHTLKLNGSDGIKYTAELDKPMISWLRKIPFELIQKGSSVDADLEFFEDNSNYLGGNDTLSEHGDSELEESDTEDGF</sequence>
<evidence type="ECO:0000313" key="4">
    <source>
        <dbReference type="Proteomes" id="UP001642502"/>
    </source>
</evidence>
<dbReference type="EMBL" id="CAWUON010000079">
    <property type="protein sequence ID" value="CAK7271896.1"/>
    <property type="molecule type" value="Genomic_DNA"/>
</dbReference>
<name>A0ABP0DUC0_9PEZI</name>
<evidence type="ECO:0000259" key="2">
    <source>
        <dbReference type="PROSITE" id="PS50181"/>
    </source>
</evidence>
<proteinExistence type="predicted"/>
<dbReference type="PROSITE" id="PS50181">
    <property type="entry name" value="FBOX"/>
    <property type="match status" value="1"/>
</dbReference>
<dbReference type="InterPro" id="IPR001810">
    <property type="entry name" value="F-box_dom"/>
</dbReference>
<gene>
    <name evidence="3" type="ORF">SEPCBS119000_004841</name>
</gene>
<feature type="region of interest" description="Disordered" evidence="1">
    <location>
        <begin position="507"/>
        <end position="527"/>
    </location>
</feature>
<evidence type="ECO:0000256" key="1">
    <source>
        <dbReference type="SAM" id="MobiDB-lite"/>
    </source>
</evidence>
<reference evidence="3 4" key="1">
    <citation type="submission" date="2024-01" db="EMBL/GenBank/DDBJ databases">
        <authorList>
            <person name="Allen C."/>
            <person name="Tagirdzhanova G."/>
        </authorList>
    </citation>
    <scope>NUCLEOTIDE SEQUENCE [LARGE SCALE GENOMIC DNA]</scope>
    <source>
        <strain evidence="3 4">CBS 119000</strain>
    </source>
</reference>
<protein>
    <recommendedName>
        <fullName evidence="2">F-box domain-containing protein</fullName>
    </recommendedName>
</protein>
<evidence type="ECO:0000313" key="3">
    <source>
        <dbReference type="EMBL" id="CAK7271896.1"/>
    </source>
</evidence>
<organism evidence="3 4">
    <name type="scientific">Sporothrix epigloea</name>
    <dbReference type="NCBI Taxonomy" id="1892477"/>
    <lineage>
        <taxon>Eukaryota</taxon>
        <taxon>Fungi</taxon>
        <taxon>Dikarya</taxon>
        <taxon>Ascomycota</taxon>
        <taxon>Pezizomycotina</taxon>
        <taxon>Sordariomycetes</taxon>
        <taxon>Sordariomycetidae</taxon>
        <taxon>Ophiostomatales</taxon>
        <taxon>Ophiostomataceae</taxon>
        <taxon>Sporothrix</taxon>
    </lineage>
</organism>
<dbReference type="Proteomes" id="UP001642502">
    <property type="component" value="Unassembled WGS sequence"/>
</dbReference>
<keyword evidence="4" id="KW-1185">Reference proteome</keyword>
<dbReference type="SUPFAM" id="SSF81383">
    <property type="entry name" value="F-box domain"/>
    <property type="match status" value="1"/>
</dbReference>
<dbReference type="InterPro" id="IPR036047">
    <property type="entry name" value="F-box-like_dom_sf"/>
</dbReference>
<accession>A0ABP0DUC0</accession>